<organism evidence="2 3">
    <name type="scientific">Rotaria magnacalcarata</name>
    <dbReference type="NCBI Taxonomy" id="392030"/>
    <lineage>
        <taxon>Eukaryota</taxon>
        <taxon>Metazoa</taxon>
        <taxon>Spiralia</taxon>
        <taxon>Gnathifera</taxon>
        <taxon>Rotifera</taxon>
        <taxon>Eurotatoria</taxon>
        <taxon>Bdelloidea</taxon>
        <taxon>Philodinida</taxon>
        <taxon>Philodinidae</taxon>
        <taxon>Rotaria</taxon>
    </lineage>
</organism>
<dbReference type="Proteomes" id="UP000663866">
    <property type="component" value="Unassembled WGS sequence"/>
</dbReference>
<feature type="non-terminal residue" evidence="2">
    <location>
        <position position="1"/>
    </location>
</feature>
<dbReference type="AlphaFoldDB" id="A0A820H156"/>
<accession>A0A820H156</accession>
<comment type="caution">
    <text evidence="2">The sequence shown here is derived from an EMBL/GenBank/DDBJ whole genome shotgun (WGS) entry which is preliminary data.</text>
</comment>
<reference evidence="2" key="1">
    <citation type="submission" date="2021-02" db="EMBL/GenBank/DDBJ databases">
        <authorList>
            <person name="Nowell W R."/>
        </authorList>
    </citation>
    <scope>NUCLEOTIDE SEQUENCE</scope>
</reference>
<evidence type="ECO:0000313" key="2">
    <source>
        <dbReference type="EMBL" id="CAF4286132.1"/>
    </source>
</evidence>
<feature type="compositionally biased region" description="Basic residues" evidence="1">
    <location>
        <begin position="1"/>
        <end position="10"/>
    </location>
</feature>
<evidence type="ECO:0000313" key="3">
    <source>
        <dbReference type="Proteomes" id="UP000663866"/>
    </source>
</evidence>
<feature type="compositionally biased region" description="Pro residues" evidence="1">
    <location>
        <begin position="36"/>
        <end position="46"/>
    </location>
</feature>
<proteinExistence type="predicted"/>
<dbReference type="EMBL" id="CAJOBG010011802">
    <property type="protein sequence ID" value="CAF4286132.1"/>
    <property type="molecule type" value="Genomic_DNA"/>
</dbReference>
<feature type="non-terminal residue" evidence="2">
    <location>
        <position position="77"/>
    </location>
</feature>
<name>A0A820H156_9BILA</name>
<feature type="region of interest" description="Disordered" evidence="1">
    <location>
        <begin position="1"/>
        <end position="46"/>
    </location>
</feature>
<gene>
    <name evidence="2" type="ORF">OVN521_LOCUS30746</name>
</gene>
<evidence type="ECO:0000256" key="1">
    <source>
        <dbReference type="SAM" id="MobiDB-lite"/>
    </source>
</evidence>
<sequence length="77" mass="8616">TTRLNNKRSRSQVISSSNKSKKQCLIKTSDSILSSTPPPPPRPPSTLPIVNNPDEHLFRKPLVTYNNLPPITIEQLL</sequence>
<protein>
    <submittedName>
        <fullName evidence="2">Uncharacterized protein</fullName>
    </submittedName>
</protein>
<keyword evidence="3" id="KW-1185">Reference proteome</keyword>